<feature type="compositionally biased region" description="Polar residues" evidence="3">
    <location>
        <begin position="158"/>
        <end position="168"/>
    </location>
</feature>
<feature type="region of interest" description="Disordered" evidence="3">
    <location>
        <begin position="147"/>
        <end position="168"/>
    </location>
</feature>
<accession>A0ABW5SZU7</accession>
<keyword evidence="4" id="KW-0969">Cilium</keyword>
<dbReference type="Proteomes" id="UP001597520">
    <property type="component" value="Unassembled WGS sequence"/>
</dbReference>
<dbReference type="EMBL" id="JBHUML010000002">
    <property type="protein sequence ID" value="MFD2704803.1"/>
    <property type="molecule type" value="Genomic_DNA"/>
</dbReference>
<sequence>MANTIQDQYAMPTQTESLRTDKKNGSLGKNDFLEILMTQLQNQSPADPMKDKEFISQMAQFSSLEQMTNMTSAITDMAGAQQKGSLVQHSQLIGKTVTWQQTVKDENGVEQTEERVNEVTSVKQDGSGTIRLLMDNDQWVDSEQMIQVDAASDESEETGNNGQDSAGS</sequence>
<gene>
    <name evidence="4" type="primary">flgD</name>
    <name evidence="4" type="ORF">ACFSUB_04935</name>
</gene>
<reference evidence="5" key="1">
    <citation type="journal article" date="2019" name="Int. J. Syst. Evol. Microbiol.">
        <title>The Global Catalogue of Microorganisms (GCM) 10K type strain sequencing project: providing services to taxonomists for standard genome sequencing and annotation.</title>
        <authorList>
            <consortium name="The Broad Institute Genomics Platform"/>
            <consortium name="The Broad Institute Genome Sequencing Center for Infectious Disease"/>
            <person name="Wu L."/>
            <person name="Ma J."/>
        </authorList>
    </citation>
    <scope>NUCLEOTIDE SEQUENCE [LARGE SCALE GENOMIC DNA]</scope>
    <source>
        <strain evidence="5">KCTC 33792</strain>
    </source>
</reference>
<keyword evidence="2" id="KW-1005">Bacterial flagellum biogenesis</keyword>
<dbReference type="RefSeq" id="WP_380712077.1">
    <property type="nucleotide sequence ID" value="NZ_JBHUML010000002.1"/>
</dbReference>
<name>A0ABW5SZU7_9BACI</name>
<evidence type="ECO:0000313" key="5">
    <source>
        <dbReference type="Proteomes" id="UP001597520"/>
    </source>
</evidence>
<feature type="region of interest" description="Disordered" evidence="3">
    <location>
        <begin position="1"/>
        <end position="26"/>
    </location>
</feature>
<keyword evidence="5" id="KW-1185">Reference proteome</keyword>
<dbReference type="NCBIfam" id="NF007197">
    <property type="entry name" value="PRK09618.1"/>
    <property type="match status" value="1"/>
</dbReference>
<keyword evidence="4" id="KW-0282">Flagellum</keyword>
<comment type="caution">
    <text evidence="4">The sequence shown here is derived from an EMBL/GenBank/DDBJ whole genome shotgun (WGS) entry which is preliminary data.</text>
</comment>
<evidence type="ECO:0000313" key="4">
    <source>
        <dbReference type="EMBL" id="MFD2704803.1"/>
    </source>
</evidence>
<feature type="compositionally biased region" description="Polar residues" evidence="3">
    <location>
        <begin position="1"/>
        <end position="17"/>
    </location>
</feature>
<comment type="similarity">
    <text evidence="1">Belongs to the FlgD family.</text>
</comment>
<evidence type="ECO:0000256" key="1">
    <source>
        <dbReference type="ARBA" id="ARBA00010577"/>
    </source>
</evidence>
<organism evidence="4 5">
    <name type="scientific">Salibacterium lacus</name>
    <dbReference type="NCBI Taxonomy" id="1898109"/>
    <lineage>
        <taxon>Bacteria</taxon>
        <taxon>Bacillati</taxon>
        <taxon>Bacillota</taxon>
        <taxon>Bacilli</taxon>
        <taxon>Bacillales</taxon>
        <taxon>Bacillaceae</taxon>
    </lineage>
</organism>
<evidence type="ECO:0000256" key="2">
    <source>
        <dbReference type="ARBA" id="ARBA00022795"/>
    </source>
</evidence>
<proteinExistence type="inferred from homology"/>
<evidence type="ECO:0000256" key="3">
    <source>
        <dbReference type="SAM" id="MobiDB-lite"/>
    </source>
</evidence>
<keyword evidence="4" id="KW-0966">Cell projection</keyword>
<protein>
    <submittedName>
        <fullName evidence="4">Flagellar hook assembly protein FlgD</fullName>
    </submittedName>
</protein>
<dbReference type="Pfam" id="PF03963">
    <property type="entry name" value="FlgD"/>
    <property type="match status" value="1"/>
</dbReference>
<dbReference type="InterPro" id="IPR005648">
    <property type="entry name" value="FlgD"/>
</dbReference>